<evidence type="ECO:0000256" key="9">
    <source>
        <dbReference type="RuleBase" id="RU000461"/>
    </source>
</evidence>
<feature type="chain" id="PRO_5038636470" description="Cytochrome P450" evidence="10">
    <location>
        <begin position="23"/>
        <end position="519"/>
    </location>
</feature>
<keyword evidence="3 8" id="KW-0349">Heme</keyword>
<evidence type="ECO:0000256" key="2">
    <source>
        <dbReference type="ARBA" id="ARBA00010617"/>
    </source>
</evidence>
<dbReference type="Proteomes" id="UP000886520">
    <property type="component" value="Chromosome 16"/>
</dbReference>
<evidence type="ECO:0000256" key="7">
    <source>
        <dbReference type="ARBA" id="ARBA00023033"/>
    </source>
</evidence>
<evidence type="ECO:0000256" key="8">
    <source>
        <dbReference type="PIRSR" id="PIRSR602401-1"/>
    </source>
</evidence>
<dbReference type="PRINTS" id="PR00385">
    <property type="entry name" value="P450"/>
</dbReference>
<comment type="caution">
    <text evidence="11">The sequence shown here is derived from an EMBL/GenBank/DDBJ whole genome shotgun (WGS) entry which is preliminary data.</text>
</comment>
<dbReference type="GO" id="GO:0020037">
    <property type="term" value="F:heme binding"/>
    <property type="evidence" value="ECO:0007669"/>
    <property type="project" value="InterPro"/>
</dbReference>
<name>A0A9D4ZC81_ADICA</name>
<evidence type="ECO:0000256" key="6">
    <source>
        <dbReference type="ARBA" id="ARBA00023004"/>
    </source>
</evidence>
<keyword evidence="6 8" id="KW-0408">Iron</keyword>
<dbReference type="PROSITE" id="PS00086">
    <property type="entry name" value="CYTOCHROME_P450"/>
    <property type="match status" value="1"/>
</dbReference>
<keyword evidence="5 9" id="KW-0560">Oxidoreductase</keyword>
<dbReference type="OrthoDB" id="3934656at2759"/>
<dbReference type="Gene3D" id="1.10.630.10">
    <property type="entry name" value="Cytochrome P450"/>
    <property type="match status" value="1"/>
</dbReference>
<dbReference type="InterPro" id="IPR002401">
    <property type="entry name" value="Cyt_P450_E_grp-I"/>
</dbReference>
<keyword evidence="12" id="KW-1185">Reference proteome</keyword>
<proteinExistence type="inferred from homology"/>
<reference evidence="11" key="1">
    <citation type="submission" date="2021-01" db="EMBL/GenBank/DDBJ databases">
        <title>Adiantum capillus-veneris genome.</title>
        <authorList>
            <person name="Fang Y."/>
            <person name="Liao Q."/>
        </authorList>
    </citation>
    <scope>NUCLEOTIDE SEQUENCE</scope>
    <source>
        <strain evidence="11">H3</strain>
        <tissue evidence="11">Leaf</tissue>
    </source>
</reference>
<dbReference type="GO" id="GO:0005506">
    <property type="term" value="F:iron ion binding"/>
    <property type="evidence" value="ECO:0007669"/>
    <property type="project" value="InterPro"/>
</dbReference>
<dbReference type="EMBL" id="JABFUD020000016">
    <property type="protein sequence ID" value="KAI5068245.1"/>
    <property type="molecule type" value="Genomic_DNA"/>
</dbReference>
<evidence type="ECO:0000256" key="10">
    <source>
        <dbReference type="SAM" id="SignalP"/>
    </source>
</evidence>
<protein>
    <recommendedName>
        <fullName evidence="13">Cytochrome P450</fullName>
    </recommendedName>
</protein>
<evidence type="ECO:0008006" key="13">
    <source>
        <dbReference type="Google" id="ProtNLM"/>
    </source>
</evidence>
<keyword evidence="7 9" id="KW-0503">Monooxygenase</keyword>
<dbReference type="PRINTS" id="PR00463">
    <property type="entry name" value="EP450I"/>
</dbReference>
<evidence type="ECO:0000256" key="5">
    <source>
        <dbReference type="ARBA" id="ARBA00023002"/>
    </source>
</evidence>
<accession>A0A9D4ZC81</accession>
<dbReference type="AlphaFoldDB" id="A0A9D4ZC81"/>
<dbReference type="GO" id="GO:0016705">
    <property type="term" value="F:oxidoreductase activity, acting on paired donors, with incorporation or reduction of molecular oxygen"/>
    <property type="evidence" value="ECO:0007669"/>
    <property type="project" value="InterPro"/>
</dbReference>
<organism evidence="11 12">
    <name type="scientific">Adiantum capillus-veneris</name>
    <name type="common">Maidenhair fern</name>
    <dbReference type="NCBI Taxonomy" id="13818"/>
    <lineage>
        <taxon>Eukaryota</taxon>
        <taxon>Viridiplantae</taxon>
        <taxon>Streptophyta</taxon>
        <taxon>Embryophyta</taxon>
        <taxon>Tracheophyta</taxon>
        <taxon>Polypodiopsida</taxon>
        <taxon>Polypodiidae</taxon>
        <taxon>Polypodiales</taxon>
        <taxon>Pteridineae</taxon>
        <taxon>Pteridaceae</taxon>
        <taxon>Vittarioideae</taxon>
        <taxon>Adiantum</taxon>
    </lineage>
</organism>
<evidence type="ECO:0000256" key="4">
    <source>
        <dbReference type="ARBA" id="ARBA00022723"/>
    </source>
</evidence>
<dbReference type="InterPro" id="IPR017972">
    <property type="entry name" value="Cyt_P450_CS"/>
</dbReference>
<feature type="binding site" description="axial binding residue" evidence="8">
    <location>
        <position position="459"/>
    </location>
    <ligand>
        <name>heme</name>
        <dbReference type="ChEBI" id="CHEBI:30413"/>
    </ligand>
    <ligandPart>
        <name>Fe</name>
        <dbReference type="ChEBI" id="CHEBI:18248"/>
    </ligandPart>
</feature>
<dbReference type="FunFam" id="1.10.630.10:FF:000126">
    <property type="entry name" value="Predicted protein"/>
    <property type="match status" value="1"/>
</dbReference>
<comment type="similarity">
    <text evidence="2 9">Belongs to the cytochrome P450 family.</text>
</comment>
<evidence type="ECO:0000256" key="3">
    <source>
        <dbReference type="ARBA" id="ARBA00022617"/>
    </source>
</evidence>
<sequence length="519" mass="58159">MFLLQKAALGLLLLASTSLLQSLVFKRRKKSAAQRAHHDGLFPPGPPGSWPVLGHLPFLAAGCPHQVLAHLARHSLGPLIGLRLGSKHAVVVCNSDLAKEILHTHDKLLSNRPHFLFVDSVFYGYNVSIMFTSYNPRWALLRKLCALELFTTKRLQALQHLRNEEVHCLVESLLQHSCGGTQAVELGQFFSVMLCNTMSRMLHSKTLADVGGQGFSAVLKEQEREIAPTIGDFVPWLSFLDLPRKRAMKRLHDHSDKIIETMLSQRRQLMKSTPADELPQDFLQVLLSREANNYDQSVDEDELLTFKEIKGTIYDVLGAGTHTTSLALEWAIAELIRNPVCLQKLCNEIDTAMGQGTDQFVTDDDLPKLPYLEKVVKEVLRLHPSAPLFPRLTSEAVKVDKYLLPANTLVFVNVWAIGRDPAVWQNAEEFCPERFDGKDIDVKGQHYDLIPFGSGRRVCPGARLALSVLHVTLANLVKAFDWELPDGQSHMDMDMSEQRGITSMRATPLLAIPKLRLRA</sequence>
<dbReference type="InterPro" id="IPR001128">
    <property type="entry name" value="Cyt_P450"/>
</dbReference>
<comment type="cofactor">
    <cofactor evidence="1 8">
        <name>heme</name>
        <dbReference type="ChEBI" id="CHEBI:30413"/>
    </cofactor>
</comment>
<dbReference type="PANTHER" id="PTHR47944">
    <property type="entry name" value="CYTOCHROME P450 98A9"/>
    <property type="match status" value="1"/>
</dbReference>
<dbReference type="CDD" id="cd20618">
    <property type="entry name" value="CYP71_clan"/>
    <property type="match status" value="1"/>
</dbReference>
<dbReference type="PANTHER" id="PTHR47944:SF16">
    <property type="entry name" value="CYTOCHROME P450 FAMILY 1 SUBFAMILY A POLYPEPTIDE 1"/>
    <property type="match status" value="1"/>
</dbReference>
<dbReference type="Pfam" id="PF00067">
    <property type="entry name" value="p450"/>
    <property type="match status" value="1"/>
</dbReference>
<evidence type="ECO:0000256" key="1">
    <source>
        <dbReference type="ARBA" id="ARBA00001971"/>
    </source>
</evidence>
<dbReference type="SUPFAM" id="SSF48264">
    <property type="entry name" value="Cytochrome P450"/>
    <property type="match status" value="1"/>
</dbReference>
<dbReference type="GO" id="GO:0004497">
    <property type="term" value="F:monooxygenase activity"/>
    <property type="evidence" value="ECO:0007669"/>
    <property type="project" value="UniProtKB-KW"/>
</dbReference>
<dbReference type="InterPro" id="IPR036396">
    <property type="entry name" value="Cyt_P450_sf"/>
</dbReference>
<feature type="signal peptide" evidence="10">
    <location>
        <begin position="1"/>
        <end position="22"/>
    </location>
</feature>
<evidence type="ECO:0000313" key="12">
    <source>
        <dbReference type="Proteomes" id="UP000886520"/>
    </source>
</evidence>
<keyword evidence="10" id="KW-0732">Signal</keyword>
<evidence type="ECO:0000313" key="11">
    <source>
        <dbReference type="EMBL" id="KAI5068245.1"/>
    </source>
</evidence>
<keyword evidence="4 8" id="KW-0479">Metal-binding</keyword>
<gene>
    <name evidence="11" type="ORF">GOP47_0016590</name>
</gene>